<accession>A0A6M5YER5</accession>
<evidence type="ECO:0000313" key="2">
    <source>
        <dbReference type="Proteomes" id="UP000503447"/>
    </source>
</evidence>
<evidence type="ECO:0000313" key="1">
    <source>
        <dbReference type="EMBL" id="QJW92505.1"/>
    </source>
</evidence>
<dbReference type="KEGG" id="ftj:FTUN_0001"/>
<reference evidence="2" key="1">
    <citation type="submission" date="2020-05" db="EMBL/GenBank/DDBJ databases">
        <title>Frigoriglobus tundricola gen. nov., sp. nov., a psychrotolerant cellulolytic planctomycete of the family Gemmataceae with two divergent copies of 16S rRNA gene.</title>
        <authorList>
            <person name="Kulichevskaya I.S."/>
            <person name="Ivanova A.A."/>
            <person name="Naumoff D.G."/>
            <person name="Beletsky A.V."/>
            <person name="Rijpstra W.I.C."/>
            <person name="Sinninghe Damste J.S."/>
            <person name="Mardanov A.V."/>
            <person name="Ravin N.V."/>
            <person name="Dedysh S.N."/>
        </authorList>
    </citation>
    <scope>NUCLEOTIDE SEQUENCE [LARGE SCALE GENOMIC DNA]</scope>
    <source>
        <strain evidence="2">PL17</strain>
    </source>
</reference>
<dbReference type="Proteomes" id="UP000503447">
    <property type="component" value="Chromosome"/>
</dbReference>
<gene>
    <name evidence="1" type="ORF">FTUN_0001</name>
</gene>
<protein>
    <submittedName>
        <fullName evidence="1">Uncharacterized protein</fullName>
    </submittedName>
</protein>
<proteinExistence type="predicted"/>
<organism evidence="1 2">
    <name type="scientific">Frigoriglobus tundricola</name>
    <dbReference type="NCBI Taxonomy" id="2774151"/>
    <lineage>
        <taxon>Bacteria</taxon>
        <taxon>Pseudomonadati</taxon>
        <taxon>Planctomycetota</taxon>
        <taxon>Planctomycetia</taxon>
        <taxon>Gemmatales</taxon>
        <taxon>Gemmataceae</taxon>
        <taxon>Frigoriglobus</taxon>
    </lineage>
</organism>
<keyword evidence="2" id="KW-1185">Reference proteome</keyword>
<dbReference type="EMBL" id="CP053452">
    <property type="protein sequence ID" value="QJW92505.1"/>
    <property type="molecule type" value="Genomic_DNA"/>
</dbReference>
<name>A0A6M5YER5_9BACT</name>
<dbReference type="AlphaFoldDB" id="A0A6M5YER5"/>
<sequence length="49" mass="5527">MLGVIDNDVLLGFCQNVRRNEDLGNRLAKKLGGTPTPSQYRYLIALVFF</sequence>